<evidence type="ECO:0000313" key="2">
    <source>
        <dbReference type="Proteomes" id="UP001057877"/>
    </source>
</evidence>
<name>A0ABY5S0I4_9BACL</name>
<dbReference type="Proteomes" id="UP001057877">
    <property type="component" value="Chromosome"/>
</dbReference>
<protein>
    <submittedName>
        <fullName evidence="1">Carboxypeptidase regulatory-like domain-containing protein</fullName>
    </submittedName>
</protein>
<keyword evidence="2" id="KW-1185">Reference proteome</keyword>
<dbReference type="InterPro" id="IPR058094">
    <property type="entry name" value="Ig-like_OmpL47-like"/>
</dbReference>
<dbReference type="SUPFAM" id="SSF49464">
    <property type="entry name" value="Carboxypeptidase regulatory domain-like"/>
    <property type="match status" value="2"/>
</dbReference>
<dbReference type="InterPro" id="IPR008969">
    <property type="entry name" value="CarboxyPept-like_regulatory"/>
</dbReference>
<dbReference type="InterPro" id="IPR013783">
    <property type="entry name" value="Ig-like_fold"/>
</dbReference>
<organism evidence="1 2">
    <name type="scientific">Paenibacillus spongiae</name>
    <dbReference type="NCBI Taxonomy" id="2909671"/>
    <lineage>
        <taxon>Bacteria</taxon>
        <taxon>Bacillati</taxon>
        <taxon>Bacillota</taxon>
        <taxon>Bacilli</taxon>
        <taxon>Bacillales</taxon>
        <taxon>Paenibacillaceae</taxon>
        <taxon>Paenibacillus</taxon>
    </lineage>
</organism>
<dbReference type="Gene3D" id="3.30.1920.20">
    <property type="match status" value="1"/>
</dbReference>
<dbReference type="RefSeq" id="WP_258383442.1">
    <property type="nucleotide sequence ID" value="NZ_CP091430.1"/>
</dbReference>
<dbReference type="Gene3D" id="2.60.40.10">
    <property type="entry name" value="Immunoglobulins"/>
    <property type="match status" value="1"/>
</dbReference>
<dbReference type="NCBIfam" id="NF047446">
    <property type="entry name" value="barrel_OmpL47"/>
    <property type="match status" value="1"/>
</dbReference>
<accession>A0ABY5S0I4</accession>
<dbReference type="EMBL" id="CP091430">
    <property type="protein sequence ID" value="UVI27356.1"/>
    <property type="molecule type" value="Genomic_DNA"/>
</dbReference>
<dbReference type="Gene3D" id="2.60.40.1120">
    <property type="entry name" value="Carboxypeptidase-like, regulatory domain"/>
    <property type="match status" value="1"/>
</dbReference>
<proteinExistence type="predicted"/>
<reference evidence="1" key="1">
    <citation type="submission" date="2022-01" db="EMBL/GenBank/DDBJ databases">
        <title>Paenibacillus spongiae sp. nov., isolated from marine sponge.</title>
        <authorList>
            <person name="Li Z."/>
            <person name="Zhang M."/>
        </authorList>
    </citation>
    <scope>NUCLEOTIDE SEQUENCE</scope>
    <source>
        <strain evidence="1">PHS-Z3</strain>
    </source>
</reference>
<sequence>MKETARSSEKIIAILMFFLIFSVTTNVGVTSAEGSNEVIRSLHGTITDENGNPVNGASIQVGTYTLDGGIGFQIVASAITNADGVYDIPSYTRYLGDVVFTLISANGYLVVNTLKSETFDYQFPAQRATVTGKITYGDTYETPVVNYPLAIGVHLGPGGRMINVVAPTLTDEEGKYSFTIIPGIFDSYIGENYFRIIYDGMYERRVELYVGDNKTLEHNNYDPYVPIPEGVKLNGTIWGYVADENDNIIHDAVVELVGANTSIYKSQNVFYSDVIKGGTYTLKITAPGFRPVEQVIEINGGSAYLPITLTKNNPPVVKASADRMPDHNGWYNKDVTVSFQAADDDGILSVDSPVLVSTEGIDQVIEGKATDSSGATGTGSIKINLDKTSPITNANVSENPNENGWYNHDVLVTLTATDNLSNVVNTEYSLDNGNTWMVYNGKITISKEGENVLHYRSADGAGNTEQPKSIEVNIDKTLPILKITLNKSVLFPPNHKMVSIEATIETMDTLSGLDSITLTSISSNEKGSDKDIQNAAFGTYDTSFDLRAERSGKGGDRVYTITYTAIDKAGNVAKGTATVTVKHNR</sequence>
<gene>
    <name evidence="1" type="ORF">L1F29_17935</name>
</gene>
<evidence type="ECO:0000313" key="1">
    <source>
        <dbReference type="EMBL" id="UVI27356.1"/>
    </source>
</evidence>